<evidence type="ECO:0000259" key="1">
    <source>
        <dbReference type="Pfam" id="PF01551"/>
    </source>
</evidence>
<sequence length="564" mass="63873">MKRTIAILTFFCLTFGLQGQAPHDSTAFRSPVDIPIILAGSFGELRSNHFHAGIDIKTQQREGLPIKAIGKGSVSRIKVSHWGYGKALYIKHPNGYTSVYGHLQKFSPEIEAYVKARQYQKKSYQIELFPDLGELQVEQGELVAISGNSGSSAGPHLHFEIRSSANEKPINPLLFGMEVRDATDPVLLNLYAYPLGKNAQIKQSGKRIPISFRKSPEGHFIAEEITASGLIGFGFNGFDRQDLAANKNGIYRVRQVVDGKTITDYSFDTFSFTETRNINAFIDYEHFSKTKQRVQLGFRDKGNRLGIYRTLVNDGKIDIKPGQTYSIEFLLNDLHGNLTKLIIPVSGKADPIKIEKTEKQSPHFVLAQKPAQFNLDNTRLYFPANTFYKNTYLDLESGMDTIKIHDGSVPVNRNFTLSFNVDHYDTETRKQLLIARLDKRGRPNYSTTYKKGNVFTTRTKNLGTYTLVSDSVAPVIKPKNFRPKSWLNNYKYLSVRILDNLSGIGSYSAKINGQWILMEYEPKKNTLTYDFSDTDFSNTQLNLEIEVTDNVGNRNQYKTTVFRK</sequence>
<dbReference type="GO" id="GO:0004222">
    <property type="term" value="F:metalloendopeptidase activity"/>
    <property type="evidence" value="ECO:0007669"/>
    <property type="project" value="TreeGrafter"/>
</dbReference>
<accession>A0A2A4G8Y7</accession>
<dbReference type="PANTHER" id="PTHR21666">
    <property type="entry name" value="PEPTIDASE-RELATED"/>
    <property type="match status" value="1"/>
</dbReference>
<dbReference type="InterPro" id="IPR016047">
    <property type="entry name" value="M23ase_b-sheet_dom"/>
</dbReference>
<evidence type="ECO:0000313" key="2">
    <source>
        <dbReference type="EMBL" id="PCE64881.1"/>
    </source>
</evidence>
<dbReference type="RefSeq" id="WP_097440160.1">
    <property type="nucleotide sequence ID" value="NZ_KZ300476.1"/>
</dbReference>
<keyword evidence="3" id="KW-1185">Reference proteome</keyword>
<proteinExistence type="predicted"/>
<dbReference type="AlphaFoldDB" id="A0A2A4G8Y7"/>
<feature type="domain" description="M23ase beta-sheet core" evidence="1">
    <location>
        <begin position="50"/>
        <end position="118"/>
    </location>
</feature>
<dbReference type="InterPro" id="IPR011055">
    <property type="entry name" value="Dup_hybrid_motif"/>
</dbReference>
<dbReference type="OrthoDB" id="9810477at2"/>
<dbReference type="PANTHER" id="PTHR21666:SF270">
    <property type="entry name" value="MUREIN HYDROLASE ACTIVATOR ENVC"/>
    <property type="match status" value="1"/>
</dbReference>
<dbReference type="Gene3D" id="2.70.70.10">
    <property type="entry name" value="Glucose Permease (Domain IIA)"/>
    <property type="match status" value="1"/>
</dbReference>
<name>A0A2A4G8Y7_9FLAO</name>
<dbReference type="Proteomes" id="UP000219559">
    <property type="component" value="Unassembled WGS sequence"/>
</dbReference>
<protein>
    <submittedName>
        <fullName evidence="2">Peptidase M23</fullName>
    </submittedName>
</protein>
<gene>
    <name evidence="2" type="ORF">B7P33_06875</name>
</gene>
<dbReference type="CDD" id="cd12797">
    <property type="entry name" value="M23_peptidase"/>
    <property type="match status" value="1"/>
</dbReference>
<dbReference type="SUPFAM" id="SSF51261">
    <property type="entry name" value="Duplicated hybrid motif"/>
    <property type="match status" value="1"/>
</dbReference>
<dbReference type="InterPro" id="IPR050570">
    <property type="entry name" value="Cell_wall_metabolism_enzyme"/>
</dbReference>
<organism evidence="2 3">
    <name type="scientific">Sediminicola luteus</name>
    <dbReference type="NCBI Taxonomy" id="319238"/>
    <lineage>
        <taxon>Bacteria</taxon>
        <taxon>Pseudomonadati</taxon>
        <taxon>Bacteroidota</taxon>
        <taxon>Flavobacteriia</taxon>
        <taxon>Flavobacteriales</taxon>
        <taxon>Flavobacteriaceae</taxon>
        <taxon>Sediminicola</taxon>
    </lineage>
</organism>
<feature type="domain" description="M23ase beta-sheet core" evidence="1">
    <location>
        <begin position="136"/>
        <end position="172"/>
    </location>
</feature>
<comment type="caution">
    <text evidence="2">The sequence shown here is derived from an EMBL/GenBank/DDBJ whole genome shotgun (WGS) entry which is preliminary data.</text>
</comment>
<evidence type="ECO:0000313" key="3">
    <source>
        <dbReference type="Proteomes" id="UP000219559"/>
    </source>
</evidence>
<dbReference type="Pfam" id="PF01551">
    <property type="entry name" value="Peptidase_M23"/>
    <property type="match status" value="2"/>
</dbReference>
<dbReference type="EMBL" id="NBWU01000002">
    <property type="protein sequence ID" value="PCE64881.1"/>
    <property type="molecule type" value="Genomic_DNA"/>
</dbReference>
<reference evidence="2 3" key="1">
    <citation type="submission" date="2017-04" db="EMBL/GenBank/DDBJ databases">
        <title>A new member of the family Flavobacteriaceae isolated from ascidians.</title>
        <authorList>
            <person name="Chen L."/>
        </authorList>
    </citation>
    <scope>NUCLEOTIDE SEQUENCE [LARGE SCALE GENOMIC DNA]</scope>
    <source>
        <strain evidence="2 3">HQA918</strain>
    </source>
</reference>